<dbReference type="Pfam" id="PF00015">
    <property type="entry name" value="MCPsignal"/>
    <property type="match status" value="1"/>
</dbReference>
<protein>
    <submittedName>
        <fullName evidence="8">Methyl-accepting chemotaxis sensory transducer</fullName>
    </submittedName>
</protein>
<dbReference type="SMART" id="SM00283">
    <property type="entry name" value="MA"/>
    <property type="match status" value="1"/>
</dbReference>
<dbReference type="GO" id="GO:0016020">
    <property type="term" value="C:membrane"/>
    <property type="evidence" value="ECO:0007669"/>
    <property type="project" value="InterPro"/>
</dbReference>
<keyword evidence="5" id="KW-0472">Membrane</keyword>
<dbReference type="Pfam" id="PF00672">
    <property type="entry name" value="HAMP"/>
    <property type="match status" value="1"/>
</dbReference>
<evidence type="ECO:0000256" key="5">
    <source>
        <dbReference type="SAM" id="Phobius"/>
    </source>
</evidence>
<comment type="caution">
    <text evidence="8">The sequence shown here is derived from an EMBL/GenBank/DDBJ whole genome shotgun (WGS) entry which is preliminary data.</text>
</comment>
<keyword evidence="5" id="KW-0812">Transmembrane</keyword>
<accession>A0A4R3K5Z5</accession>
<evidence type="ECO:0000256" key="1">
    <source>
        <dbReference type="ARBA" id="ARBA00023224"/>
    </source>
</evidence>
<dbReference type="CDD" id="cd19411">
    <property type="entry name" value="MCP2201-like_sensor"/>
    <property type="match status" value="1"/>
</dbReference>
<evidence type="ECO:0000256" key="4">
    <source>
        <dbReference type="SAM" id="MobiDB-lite"/>
    </source>
</evidence>
<feature type="domain" description="Methyl-accepting transducer" evidence="6">
    <location>
        <begin position="286"/>
        <end position="522"/>
    </location>
</feature>
<keyword evidence="1 3" id="KW-0807">Transducer</keyword>
<dbReference type="CDD" id="cd06225">
    <property type="entry name" value="HAMP"/>
    <property type="match status" value="1"/>
</dbReference>
<dbReference type="Proteomes" id="UP000295188">
    <property type="component" value="Unassembled WGS sequence"/>
</dbReference>
<dbReference type="Gene3D" id="1.10.287.950">
    <property type="entry name" value="Methyl-accepting chemotaxis protein"/>
    <property type="match status" value="1"/>
</dbReference>
<dbReference type="InterPro" id="IPR024478">
    <property type="entry name" value="HlyB_4HB_MCP"/>
</dbReference>
<name>A0A4R3K5Z5_9FIRM</name>
<dbReference type="InterPro" id="IPR047347">
    <property type="entry name" value="YvaQ-like_sensor"/>
</dbReference>
<keyword evidence="5" id="KW-1133">Transmembrane helix</keyword>
<dbReference type="PANTHER" id="PTHR32089">
    <property type="entry name" value="METHYL-ACCEPTING CHEMOTAXIS PROTEIN MCPB"/>
    <property type="match status" value="1"/>
</dbReference>
<dbReference type="EMBL" id="SMAA01000011">
    <property type="protein sequence ID" value="TCS78209.1"/>
    <property type="molecule type" value="Genomic_DNA"/>
</dbReference>
<dbReference type="PRINTS" id="PR00260">
    <property type="entry name" value="CHEMTRNSDUCR"/>
</dbReference>
<evidence type="ECO:0000256" key="2">
    <source>
        <dbReference type="ARBA" id="ARBA00029447"/>
    </source>
</evidence>
<dbReference type="GO" id="GO:0006935">
    <property type="term" value="P:chemotaxis"/>
    <property type="evidence" value="ECO:0007669"/>
    <property type="project" value="InterPro"/>
</dbReference>
<dbReference type="SUPFAM" id="SSF58104">
    <property type="entry name" value="Methyl-accepting chemotaxis protein (MCP) signaling domain"/>
    <property type="match status" value="1"/>
</dbReference>
<evidence type="ECO:0000313" key="9">
    <source>
        <dbReference type="Proteomes" id="UP000295188"/>
    </source>
</evidence>
<dbReference type="OrthoDB" id="1674885at2"/>
<feature type="transmembrane region" description="Helical" evidence="5">
    <location>
        <begin position="12"/>
        <end position="31"/>
    </location>
</feature>
<dbReference type="GO" id="GO:0007165">
    <property type="term" value="P:signal transduction"/>
    <property type="evidence" value="ECO:0007669"/>
    <property type="project" value="UniProtKB-KW"/>
</dbReference>
<evidence type="ECO:0000259" key="6">
    <source>
        <dbReference type="PROSITE" id="PS50111"/>
    </source>
</evidence>
<dbReference type="Pfam" id="PF12729">
    <property type="entry name" value="4HB_MCP_1"/>
    <property type="match status" value="1"/>
</dbReference>
<proteinExistence type="inferred from homology"/>
<dbReference type="PANTHER" id="PTHR32089:SF112">
    <property type="entry name" value="LYSOZYME-LIKE PROTEIN-RELATED"/>
    <property type="match status" value="1"/>
</dbReference>
<feature type="compositionally biased region" description="Polar residues" evidence="4">
    <location>
        <begin position="335"/>
        <end position="351"/>
    </location>
</feature>
<dbReference type="CDD" id="cd11386">
    <property type="entry name" value="MCP_signal"/>
    <property type="match status" value="1"/>
</dbReference>
<reference evidence="8 9" key="1">
    <citation type="submission" date="2019-03" db="EMBL/GenBank/DDBJ databases">
        <title>Genomic Encyclopedia of Type Strains, Phase IV (KMG-IV): sequencing the most valuable type-strain genomes for metagenomic binning, comparative biology and taxonomic classification.</title>
        <authorList>
            <person name="Goeker M."/>
        </authorList>
    </citation>
    <scope>NUCLEOTIDE SEQUENCE [LARGE SCALE GENOMIC DNA]</scope>
    <source>
        <strain evidence="8 9">DSM 20467</strain>
    </source>
</reference>
<dbReference type="SMART" id="SM00304">
    <property type="entry name" value="HAMP"/>
    <property type="match status" value="2"/>
</dbReference>
<comment type="similarity">
    <text evidence="2">Belongs to the methyl-accepting chemotaxis (MCP) protein family.</text>
</comment>
<dbReference type="RefSeq" id="WP_132550282.1">
    <property type="nucleotide sequence ID" value="NZ_SMAA01000011.1"/>
</dbReference>
<evidence type="ECO:0000313" key="8">
    <source>
        <dbReference type="EMBL" id="TCS78209.1"/>
    </source>
</evidence>
<gene>
    <name evidence="8" type="ORF">EDC37_11174</name>
</gene>
<organism evidence="8 9">
    <name type="scientific">Pectinatus cerevisiiphilus</name>
    <dbReference type="NCBI Taxonomy" id="86956"/>
    <lineage>
        <taxon>Bacteria</taxon>
        <taxon>Bacillati</taxon>
        <taxon>Bacillota</taxon>
        <taxon>Negativicutes</taxon>
        <taxon>Selenomonadales</taxon>
        <taxon>Selenomonadaceae</taxon>
        <taxon>Pectinatus</taxon>
    </lineage>
</organism>
<dbReference type="InterPro" id="IPR003660">
    <property type="entry name" value="HAMP_dom"/>
</dbReference>
<feature type="region of interest" description="Disordered" evidence="4">
    <location>
        <begin position="335"/>
        <end position="355"/>
    </location>
</feature>
<evidence type="ECO:0000256" key="3">
    <source>
        <dbReference type="PROSITE-ProRule" id="PRU00284"/>
    </source>
</evidence>
<dbReference type="GO" id="GO:0004888">
    <property type="term" value="F:transmembrane signaling receptor activity"/>
    <property type="evidence" value="ECO:0007669"/>
    <property type="project" value="InterPro"/>
</dbReference>
<feature type="domain" description="HAMP" evidence="7">
    <location>
        <begin position="213"/>
        <end position="267"/>
    </location>
</feature>
<evidence type="ECO:0000259" key="7">
    <source>
        <dbReference type="PROSITE" id="PS50885"/>
    </source>
</evidence>
<dbReference type="PROSITE" id="PS50111">
    <property type="entry name" value="CHEMOTAXIS_TRANSDUC_2"/>
    <property type="match status" value="1"/>
</dbReference>
<keyword evidence="9" id="KW-1185">Reference proteome</keyword>
<dbReference type="InterPro" id="IPR004090">
    <property type="entry name" value="Chemotax_Me-accpt_rcpt"/>
</dbReference>
<dbReference type="AlphaFoldDB" id="A0A4R3K5Z5"/>
<sequence length="572" mass="61829">MKLLANLRIRAKLGILIFSAIIFLIIVGYAGHHFNQILLENLNSMYTDRLQPIQLLNSARTESRGNEAITYSIFATKDPVEQQKLQSSLEEHKKIYMDFLDKYQQHSLDGTEKAAIEQIKSDTKTYREAWQTSLSMAMSGNQDGGVLYFKEKAAPLLANINKTLDSLADYENGLAEQENRQGNEVASFNDNISIILTVIAIILSGGLGFLIARYISVPLRQLVATVSRLTAGDFTKAADSVQYYDDEIGSLGKSLGVMQSSLSKLIKQIHNSAEQLASSSEELSASAEQSAQASDQVANSVTTVADGAENQLDLTNKATDTVKHISDAMTEVADNTKTLSDSAEKTATTANDGEDSIKHTMDQMKVIEDKTNSTAAVINELNEKSKHIGQIVDVIASLSGQTNLLALNAAIEAASAGEAGKGFAVVAEEVRKLAEQSQTAAKQITDLIQQIQKQTNDAVAYMDDSKKEVDNGATIVASTGKKFDQIFNMVKNMTKQIVNISSSIDKVTLHTENVVAAVKSIDVESKKASGETQTISAATEEQSASIGEIASASKTLAKLAENLQNTVKQFKV</sequence>
<dbReference type="InterPro" id="IPR004089">
    <property type="entry name" value="MCPsignal_dom"/>
</dbReference>
<dbReference type="PROSITE" id="PS50885">
    <property type="entry name" value="HAMP"/>
    <property type="match status" value="1"/>
</dbReference>